<dbReference type="Proteomes" id="UP000789719">
    <property type="component" value="Unassembled WGS sequence"/>
</dbReference>
<proteinExistence type="predicted"/>
<evidence type="ECO:0000313" key="1">
    <source>
        <dbReference type="EMBL" id="CAH0419513.1"/>
    </source>
</evidence>
<sequence length="35" mass="3902">MVMPSEKKYADWAKDSPYIMALSVRVIFGAPAVTK</sequence>
<protein>
    <submittedName>
        <fullName evidence="1">Uncharacterized protein</fullName>
    </submittedName>
</protein>
<gene>
    <name evidence="1" type="ORF">WGH24286_01977</name>
</gene>
<dbReference type="EMBL" id="CAKKNT010000050">
    <property type="protein sequence ID" value="CAH0419513.1"/>
    <property type="molecule type" value="Genomic_DNA"/>
</dbReference>
<comment type="caution">
    <text evidence="1">The sequence shown here is derived from an EMBL/GenBank/DDBJ whole genome shotgun (WGS) entry which is preliminary data.</text>
</comment>
<name>A0ABN8BRE1_9LACO</name>
<accession>A0ABN8BRE1</accession>
<evidence type="ECO:0000313" key="2">
    <source>
        <dbReference type="Proteomes" id="UP000789719"/>
    </source>
</evidence>
<reference evidence="1 2" key="1">
    <citation type="submission" date="2021-11" db="EMBL/GenBank/DDBJ databases">
        <authorList>
            <person name="Depoorter E."/>
        </authorList>
    </citation>
    <scope>NUCLEOTIDE SEQUENCE [LARGE SCALE GENOMIC DNA]</scope>
    <source>
        <strain evidence="1 2">LMG 24286</strain>
    </source>
</reference>
<keyword evidence="2" id="KW-1185">Reference proteome</keyword>
<organism evidence="1 2">
    <name type="scientific">Periweissella ghanensis</name>
    <dbReference type="NCBI Taxonomy" id="467997"/>
    <lineage>
        <taxon>Bacteria</taxon>
        <taxon>Bacillati</taxon>
        <taxon>Bacillota</taxon>
        <taxon>Bacilli</taxon>
        <taxon>Lactobacillales</taxon>
        <taxon>Lactobacillaceae</taxon>
        <taxon>Periweissella</taxon>
    </lineage>
</organism>